<evidence type="ECO:0000256" key="3">
    <source>
        <dbReference type="ARBA" id="ARBA00023136"/>
    </source>
</evidence>
<keyword evidence="3" id="KW-0472">Membrane</keyword>
<comment type="subcellular location">
    <subcellularLocation>
        <location evidence="1">Membrane</location>
    </subcellularLocation>
</comment>
<dbReference type="Pfam" id="PF00226">
    <property type="entry name" value="DnaJ"/>
    <property type="match status" value="1"/>
</dbReference>
<dbReference type="eggNOG" id="KOG0716">
    <property type="taxonomic scope" value="Eukaryota"/>
</dbReference>
<dbReference type="PROSITE" id="PS50076">
    <property type="entry name" value="DNAJ_2"/>
    <property type="match status" value="1"/>
</dbReference>
<dbReference type="InterPro" id="IPR050817">
    <property type="entry name" value="DjlA_DnaK_co-chaperone"/>
</dbReference>
<dbReference type="OrthoDB" id="10250354at2759"/>
<evidence type="ECO:0000256" key="2">
    <source>
        <dbReference type="ARBA" id="ARBA00022692"/>
    </source>
</evidence>
<sequence>MNRVPIRPPNQVELRNLQSLLSTGEPYEILGCEVSSSKKEITKHFRDLARKYHPDKNSNNDGGDMMTKINNAYSVLSDERLREIYDVYLYESIKYGEMEDGDTVDLDETHRTIATVLSLLFGVVSWPFSKIAIMVHSNDSIIKTRDVVRSIYKEKGIPGFFRGSGFLLASGVFEVIKEYTLNKILSPQKLPPLVNTIVDRTIRPLFKHPHSLIMDLLDIAPFRITLSTIIFNVILKQKEPSSIFVRDQPPKFQNFFYGATYTLILLAAKKGVKHLINKADDYCYNGYIRNPDNLFFRYSNFIMKNSFLHNFVYTFCMIPLEVIRSQYPRMLLNSYDSGESTTPYPINPVLIAINIYKLNGIWKFFNGFVPYYMANLLESFSNQLDAQEDTYEDSE</sequence>
<dbReference type="AlphaFoldDB" id="F0ZFC1"/>
<evidence type="ECO:0000256" key="1">
    <source>
        <dbReference type="ARBA" id="ARBA00004370"/>
    </source>
</evidence>
<dbReference type="OMA" id="MMTKINN"/>
<evidence type="ECO:0000259" key="4">
    <source>
        <dbReference type="PROSITE" id="PS50076"/>
    </source>
</evidence>
<gene>
    <name evidence="5" type="ORF">DICPUDRAFT_77012</name>
</gene>
<reference evidence="6" key="1">
    <citation type="journal article" date="2011" name="Genome Biol.">
        <title>Comparative genomics of the social amoebae Dictyostelium discoideum and Dictyostelium purpureum.</title>
        <authorList>
            <consortium name="US DOE Joint Genome Institute (JGI-PGF)"/>
            <person name="Sucgang R."/>
            <person name="Kuo A."/>
            <person name="Tian X."/>
            <person name="Salerno W."/>
            <person name="Parikh A."/>
            <person name="Feasley C.L."/>
            <person name="Dalin E."/>
            <person name="Tu H."/>
            <person name="Huang E."/>
            <person name="Barry K."/>
            <person name="Lindquist E."/>
            <person name="Shapiro H."/>
            <person name="Bruce D."/>
            <person name="Schmutz J."/>
            <person name="Salamov A."/>
            <person name="Fey P."/>
            <person name="Gaudet P."/>
            <person name="Anjard C."/>
            <person name="Babu M.M."/>
            <person name="Basu S."/>
            <person name="Bushmanova Y."/>
            <person name="van der Wel H."/>
            <person name="Katoh-Kurasawa M."/>
            <person name="Dinh C."/>
            <person name="Coutinho P.M."/>
            <person name="Saito T."/>
            <person name="Elias M."/>
            <person name="Schaap P."/>
            <person name="Kay R.R."/>
            <person name="Henrissat B."/>
            <person name="Eichinger L."/>
            <person name="Rivero F."/>
            <person name="Putnam N.H."/>
            <person name="West C.M."/>
            <person name="Loomis W.F."/>
            <person name="Chisholm R.L."/>
            <person name="Shaulsky G."/>
            <person name="Strassmann J.E."/>
            <person name="Queller D.C."/>
            <person name="Kuspa A."/>
            <person name="Grigoriev I.V."/>
        </authorList>
    </citation>
    <scope>NUCLEOTIDE SEQUENCE [LARGE SCALE GENOMIC DNA]</scope>
    <source>
        <strain evidence="6">QSDP1</strain>
    </source>
</reference>
<evidence type="ECO:0000313" key="5">
    <source>
        <dbReference type="EMBL" id="EGC37356.1"/>
    </source>
</evidence>
<keyword evidence="2" id="KW-0812">Transmembrane</keyword>
<dbReference type="FunFam" id="1.10.287.110:FF:000301">
    <property type="entry name" value="Heat shock protein DnaJ family protein"/>
    <property type="match status" value="1"/>
</dbReference>
<keyword evidence="6" id="KW-1185">Reference proteome</keyword>
<dbReference type="GO" id="GO:0016020">
    <property type="term" value="C:membrane"/>
    <property type="evidence" value="ECO:0007669"/>
    <property type="project" value="UniProtKB-SubCell"/>
</dbReference>
<organism evidence="5 6">
    <name type="scientific">Dictyostelium purpureum</name>
    <name type="common">Slime mold</name>
    <dbReference type="NCBI Taxonomy" id="5786"/>
    <lineage>
        <taxon>Eukaryota</taxon>
        <taxon>Amoebozoa</taxon>
        <taxon>Evosea</taxon>
        <taxon>Eumycetozoa</taxon>
        <taxon>Dictyostelia</taxon>
        <taxon>Dictyosteliales</taxon>
        <taxon>Dictyosteliaceae</taxon>
        <taxon>Dictyostelium</taxon>
    </lineage>
</organism>
<dbReference type="EMBL" id="GL871001">
    <property type="protein sequence ID" value="EGC37356.1"/>
    <property type="molecule type" value="Genomic_DNA"/>
</dbReference>
<dbReference type="InterPro" id="IPR036869">
    <property type="entry name" value="J_dom_sf"/>
</dbReference>
<dbReference type="SUPFAM" id="SSF103506">
    <property type="entry name" value="Mitochondrial carrier"/>
    <property type="match status" value="1"/>
</dbReference>
<dbReference type="Proteomes" id="UP000001064">
    <property type="component" value="Unassembled WGS sequence"/>
</dbReference>
<dbReference type="SMART" id="SM00271">
    <property type="entry name" value="DnaJ"/>
    <property type="match status" value="1"/>
</dbReference>
<dbReference type="InParanoid" id="F0ZFC1"/>
<dbReference type="CDD" id="cd06257">
    <property type="entry name" value="DnaJ"/>
    <property type="match status" value="1"/>
</dbReference>
<dbReference type="InterPro" id="IPR023395">
    <property type="entry name" value="MCP_dom_sf"/>
</dbReference>
<feature type="domain" description="J" evidence="4">
    <location>
        <begin position="25"/>
        <end position="89"/>
    </location>
</feature>
<dbReference type="PRINTS" id="PR00625">
    <property type="entry name" value="JDOMAIN"/>
</dbReference>
<dbReference type="KEGG" id="dpp:DICPUDRAFT_77012"/>
<dbReference type="SUPFAM" id="SSF46565">
    <property type="entry name" value="Chaperone J-domain"/>
    <property type="match status" value="1"/>
</dbReference>
<proteinExistence type="predicted"/>
<dbReference type="RefSeq" id="XP_003286097.1">
    <property type="nucleotide sequence ID" value="XM_003286049.1"/>
</dbReference>
<dbReference type="InterPro" id="IPR001623">
    <property type="entry name" value="DnaJ_domain"/>
</dbReference>
<dbReference type="GeneID" id="10499996"/>
<dbReference type="PANTHER" id="PTHR24074">
    <property type="entry name" value="CO-CHAPERONE PROTEIN DJLA"/>
    <property type="match status" value="1"/>
</dbReference>
<dbReference type="VEuPathDB" id="AmoebaDB:DICPUDRAFT_77012"/>
<evidence type="ECO:0000313" key="6">
    <source>
        <dbReference type="Proteomes" id="UP000001064"/>
    </source>
</evidence>
<accession>F0ZFC1</accession>
<dbReference type="STRING" id="5786.F0ZFC1"/>
<name>F0ZFC1_DICPU</name>
<dbReference type="FunCoup" id="F0ZFC1">
    <property type="interactions" value="3"/>
</dbReference>
<protein>
    <recommendedName>
        <fullName evidence="4">J domain-containing protein</fullName>
    </recommendedName>
</protein>
<dbReference type="Gene3D" id="1.10.287.110">
    <property type="entry name" value="DnaJ domain"/>
    <property type="match status" value="1"/>
</dbReference>